<dbReference type="Pfam" id="PF02581">
    <property type="entry name" value="TMP-TENI"/>
    <property type="match status" value="1"/>
</dbReference>
<reference evidence="2 3" key="1">
    <citation type="submission" date="2020-03" db="EMBL/GenBank/DDBJ databases">
        <title>Assessment of the enzymatic potential of alkaline-tolerant lipase obtained from Bacillus luteus H11 (technogenic soil) for the bioremediation of saline soils contaminated with petroleum substances.</title>
        <authorList>
            <person name="Kalwasinska A."/>
        </authorList>
    </citation>
    <scope>NUCLEOTIDE SEQUENCE [LARGE SCALE GENOMIC DNA]</scope>
    <source>
        <strain evidence="2 3">H11</strain>
    </source>
</reference>
<dbReference type="GO" id="GO:0009228">
    <property type="term" value="P:thiamine biosynthetic process"/>
    <property type="evidence" value="ECO:0007669"/>
    <property type="project" value="UniProtKB-KW"/>
</dbReference>
<keyword evidence="3" id="KW-1185">Reference proteome</keyword>
<proteinExistence type="predicted"/>
<evidence type="ECO:0000259" key="1">
    <source>
        <dbReference type="Pfam" id="PF02581"/>
    </source>
</evidence>
<dbReference type="Gene3D" id="3.20.20.70">
    <property type="entry name" value="Aldolase class I"/>
    <property type="match status" value="1"/>
</dbReference>
<evidence type="ECO:0000313" key="3">
    <source>
        <dbReference type="Proteomes" id="UP000752012"/>
    </source>
</evidence>
<evidence type="ECO:0000313" key="2">
    <source>
        <dbReference type="EMBL" id="NJP38080.1"/>
    </source>
</evidence>
<organism evidence="2 3">
    <name type="scientific">Alkalicoccus luteus</name>
    <dbReference type="NCBI Taxonomy" id="1237094"/>
    <lineage>
        <taxon>Bacteria</taxon>
        <taxon>Bacillati</taxon>
        <taxon>Bacillota</taxon>
        <taxon>Bacilli</taxon>
        <taxon>Bacillales</taxon>
        <taxon>Bacillaceae</taxon>
        <taxon>Alkalicoccus</taxon>
    </lineage>
</organism>
<dbReference type="InterPro" id="IPR013785">
    <property type="entry name" value="Aldolase_TIM"/>
</dbReference>
<dbReference type="RefSeq" id="WP_168007213.1">
    <property type="nucleotide sequence ID" value="NZ_JAATHJ010000016.1"/>
</dbReference>
<gene>
    <name evidence="2" type="ORF">HCN83_10850</name>
</gene>
<protein>
    <recommendedName>
        <fullName evidence="1">Thiamine phosphate synthase/TenI domain-containing protein</fullName>
    </recommendedName>
</protein>
<feature type="domain" description="Thiamine phosphate synthase/TenI" evidence="1">
    <location>
        <begin position="87"/>
        <end position="166"/>
    </location>
</feature>
<accession>A0A969TV61</accession>
<dbReference type="InterPro" id="IPR022998">
    <property type="entry name" value="ThiamineP_synth_TenI"/>
</dbReference>
<dbReference type="AlphaFoldDB" id="A0A969TV61"/>
<dbReference type="InterPro" id="IPR036206">
    <property type="entry name" value="ThiamineP_synth_sf"/>
</dbReference>
<dbReference type="Proteomes" id="UP000752012">
    <property type="component" value="Unassembled WGS sequence"/>
</dbReference>
<dbReference type="SUPFAM" id="SSF51391">
    <property type="entry name" value="Thiamin phosphate synthase"/>
    <property type="match status" value="1"/>
</dbReference>
<name>A0A969TV61_9BACI</name>
<dbReference type="EMBL" id="JAATHJ010000016">
    <property type="protein sequence ID" value="NJP38080.1"/>
    <property type="molecule type" value="Genomic_DNA"/>
</dbReference>
<sequence>MDLHAISTGSMRPEQLAVVISELNESFDAVHLREPQWTVEQSNAFFQWYLEQTFTIKLIVNKKTPGWEAWSGTVHSPSGSVSETGGGKSIHSVNELLQAETEKAAFVISGPVLPPLSAPKQVMPLHEQREVLRCASVPVIGIGGAEKSTLNLFYERGYSGAGFLSAVMEAEEPGKVGEQLRKERDRLCTI</sequence>
<comment type="caution">
    <text evidence="2">The sequence shown here is derived from an EMBL/GenBank/DDBJ whole genome shotgun (WGS) entry which is preliminary data.</text>
</comment>